<evidence type="ECO:0000256" key="5">
    <source>
        <dbReference type="ARBA" id="ARBA00022750"/>
    </source>
</evidence>
<evidence type="ECO:0000256" key="3">
    <source>
        <dbReference type="ARBA" id="ARBA00022670"/>
    </source>
</evidence>
<dbReference type="UniPathway" id="UPA00665"/>
<dbReference type="EC" id="3.4.23.36" evidence="9"/>
<evidence type="ECO:0000256" key="7">
    <source>
        <dbReference type="ARBA" id="ARBA00022989"/>
    </source>
</evidence>
<dbReference type="HAMAP" id="MF_00161">
    <property type="entry name" value="LspA"/>
    <property type="match status" value="1"/>
</dbReference>
<evidence type="ECO:0000256" key="11">
    <source>
        <dbReference type="RuleBase" id="RU004181"/>
    </source>
</evidence>
<protein>
    <recommendedName>
        <fullName evidence="9">Lipoprotein signal peptidase</fullName>
        <ecNumber evidence="9">3.4.23.36</ecNumber>
    </recommendedName>
    <alternativeName>
        <fullName evidence="9">Prolipoprotein signal peptidase</fullName>
    </alternativeName>
    <alternativeName>
        <fullName evidence="9">Signal peptidase II</fullName>
        <shortName evidence="9">SPase II</shortName>
    </alternativeName>
</protein>
<keyword evidence="4 9" id="KW-0812">Transmembrane</keyword>
<feature type="transmembrane region" description="Helical" evidence="9">
    <location>
        <begin position="128"/>
        <end position="148"/>
    </location>
</feature>
<comment type="catalytic activity">
    <reaction evidence="9 10">
        <text>Release of signal peptides from bacterial membrane prolipoproteins. Hydrolyzes -Xaa-Yaa-Zaa-|-(S,diacylglyceryl)Cys-, in which Xaa is hydrophobic (preferably Leu), and Yaa (Ala or Ser) and Zaa (Gly or Ala) have small, neutral side chains.</text>
        <dbReference type="EC" id="3.4.23.36"/>
    </reaction>
</comment>
<dbReference type="PRINTS" id="PR00781">
    <property type="entry name" value="LIPOSIGPTASE"/>
</dbReference>
<keyword evidence="13" id="KW-1185">Reference proteome</keyword>
<dbReference type="AlphaFoldDB" id="A0A086XWJ2"/>
<comment type="pathway">
    <text evidence="9">Protein modification; lipoprotein biosynthesis (signal peptide cleavage).</text>
</comment>
<dbReference type="GO" id="GO:0005886">
    <property type="term" value="C:plasma membrane"/>
    <property type="evidence" value="ECO:0007669"/>
    <property type="project" value="UniProtKB-SubCell"/>
</dbReference>
<keyword evidence="2 9" id="KW-1003">Cell membrane</keyword>
<comment type="caution">
    <text evidence="9">Lacks conserved residue(s) required for the propagation of feature annotation.</text>
</comment>
<evidence type="ECO:0000256" key="1">
    <source>
        <dbReference type="ARBA" id="ARBA00006139"/>
    </source>
</evidence>
<comment type="caution">
    <text evidence="12">The sequence shown here is derived from an EMBL/GenBank/DDBJ whole genome shotgun (WGS) entry which is preliminary data.</text>
</comment>
<dbReference type="eggNOG" id="COG0597">
    <property type="taxonomic scope" value="Bacteria"/>
</dbReference>
<dbReference type="EMBL" id="JGYG01000016">
    <property type="protein sequence ID" value="KFI26392.1"/>
    <property type="molecule type" value="Genomic_DNA"/>
</dbReference>
<keyword evidence="7 9" id="KW-1133">Transmembrane helix</keyword>
<dbReference type="OrthoDB" id="9810259at2"/>
<comment type="similarity">
    <text evidence="1 9 11">Belongs to the peptidase A8 family.</text>
</comment>
<evidence type="ECO:0000313" key="13">
    <source>
        <dbReference type="Proteomes" id="UP000028826"/>
    </source>
</evidence>
<dbReference type="PROSITE" id="PS00855">
    <property type="entry name" value="SPASE_II"/>
    <property type="match status" value="1"/>
</dbReference>
<evidence type="ECO:0000256" key="9">
    <source>
        <dbReference type="HAMAP-Rule" id="MF_00161"/>
    </source>
</evidence>
<comment type="subcellular location">
    <subcellularLocation>
        <location evidence="9">Cell membrane</location>
        <topology evidence="9">Multi-pass membrane protein</topology>
    </subcellularLocation>
</comment>
<sequence length="161" mass="17248">MTRTKLIFLIAATLLVDQLTKVAALSLLSRGMAVPVFPGFNLALGFNEGASFGMMGGVMAGKPLLMAALTGALTLMFAVMAFRARHPFEKAGLALIVGGALGNIIDRLRQGAVTDFLDLYWQDWHWPTFNGADIAITLGALFILVASLPSRRSKEPALDQN</sequence>
<keyword evidence="3 9" id="KW-0645">Protease</keyword>
<dbReference type="PANTHER" id="PTHR33695">
    <property type="entry name" value="LIPOPROTEIN SIGNAL PEPTIDASE"/>
    <property type="match status" value="1"/>
</dbReference>
<evidence type="ECO:0000256" key="8">
    <source>
        <dbReference type="ARBA" id="ARBA00023136"/>
    </source>
</evidence>
<dbReference type="GO" id="GO:0004190">
    <property type="term" value="F:aspartic-type endopeptidase activity"/>
    <property type="evidence" value="ECO:0007669"/>
    <property type="project" value="UniProtKB-UniRule"/>
</dbReference>
<name>A0A086XWJ2_9RHOB</name>
<keyword evidence="5 9" id="KW-0064">Aspartyl protease</keyword>
<dbReference type="NCBIfam" id="TIGR00077">
    <property type="entry name" value="lspA"/>
    <property type="match status" value="1"/>
</dbReference>
<gene>
    <name evidence="9" type="primary">lspA</name>
    <name evidence="12" type="ORF">CN97_03480</name>
</gene>
<comment type="function">
    <text evidence="9 10">This protein specifically catalyzes the removal of signal peptides from prolipoproteins.</text>
</comment>
<evidence type="ECO:0000313" key="12">
    <source>
        <dbReference type="EMBL" id="KFI26392.1"/>
    </source>
</evidence>
<keyword evidence="12" id="KW-0449">Lipoprotein</keyword>
<keyword evidence="8 9" id="KW-0472">Membrane</keyword>
<dbReference type="GO" id="GO:0006508">
    <property type="term" value="P:proteolysis"/>
    <property type="evidence" value="ECO:0007669"/>
    <property type="project" value="UniProtKB-KW"/>
</dbReference>
<reference evidence="12 13" key="1">
    <citation type="submission" date="2014-03" db="EMBL/GenBank/DDBJ databases">
        <title>Genome of Haematobacter massiliensis CCUG 47968.</title>
        <authorList>
            <person name="Wang D."/>
            <person name="Wang G."/>
        </authorList>
    </citation>
    <scope>NUCLEOTIDE SEQUENCE [LARGE SCALE GENOMIC DNA]</scope>
    <source>
        <strain evidence="12 13">CCUG 47968</strain>
    </source>
</reference>
<dbReference type="PANTHER" id="PTHR33695:SF1">
    <property type="entry name" value="LIPOPROTEIN SIGNAL PEPTIDASE"/>
    <property type="match status" value="1"/>
</dbReference>
<dbReference type="Pfam" id="PF01252">
    <property type="entry name" value="Peptidase_A8"/>
    <property type="match status" value="1"/>
</dbReference>
<dbReference type="Proteomes" id="UP000028826">
    <property type="component" value="Unassembled WGS sequence"/>
</dbReference>
<evidence type="ECO:0000256" key="2">
    <source>
        <dbReference type="ARBA" id="ARBA00022475"/>
    </source>
</evidence>
<feature type="active site" evidence="9">
    <location>
        <position position="115"/>
    </location>
</feature>
<organism evidence="12 13">
    <name type="scientific">Haematobacter massiliensis</name>
    <dbReference type="NCBI Taxonomy" id="195105"/>
    <lineage>
        <taxon>Bacteria</taxon>
        <taxon>Pseudomonadati</taxon>
        <taxon>Pseudomonadota</taxon>
        <taxon>Alphaproteobacteria</taxon>
        <taxon>Rhodobacterales</taxon>
        <taxon>Paracoccaceae</taxon>
        <taxon>Haematobacter</taxon>
    </lineage>
</organism>
<feature type="active site" evidence="9">
    <location>
        <position position="133"/>
    </location>
</feature>
<proteinExistence type="inferred from homology"/>
<dbReference type="InterPro" id="IPR001872">
    <property type="entry name" value="Peptidase_A8"/>
</dbReference>
<feature type="transmembrane region" description="Helical" evidence="9">
    <location>
        <begin position="91"/>
        <end position="108"/>
    </location>
</feature>
<dbReference type="STRING" id="195105.CN97_03480"/>
<evidence type="ECO:0000256" key="4">
    <source>
        <dbReference type="ARBA" id="ARBA00022692"/>
    </source>
</evidence>
<feature type="transmembrane region" description="Helical" evidence="9">
    <location>
        <begin position="64"/>
        <end position="84"/>
    </location>
</feature>
<keyword evidence="6 9" id="KW-0378">Hydrolase</keyword>
<dbReference type="RefSeq" id="WP_035714081.1">
    <property type="nucleotide sequence ID" value="NZ_JGYG01000016.1"/>
</dbReference>
<evidence type="ECO:0000256" key="6">
    <source>
        <dbReference type="ARBA" id="ARBA00022801"/>
    </source>
</evidence>
<evidence type="ECO:0000256" key="10">
    <source>
        <dbReference type="RuleBase" id="RU000594"/>
    </source>
</evidence>
<accession>A0A086XWJ2</accession>